<dbReference type="Proteomes" id="UP001172101">
    <property type="component" value="Unassembled WGS sequence"/>
</dbReference>
<dbReference type="GeneID" id="85325279"/>
<evidence type="ECO:0000313" key="1">
    <source>
        <dbReference type="EMBL" id="KAK0717812.1"/>
    </source>
</evidence>
<reference evidence="1" key="1">
    <citation type="submission" date="2023-06" db="EMBL/GenBank/DDBJ databases">
        <title>Genome-scale phylogeny and comparative genomics of the fungal order Sordariales.</title>
        <authorList>
            <consortium name="Lawrence Berkeley National Laboratory"/>
            <person name="Hensen N."/>
            <person name="Bonometti L."/>
            <person name="Westerberg I."/>
            <person name="Brannstrom I.O."/>
            <person name="Guillou S."/>
            <person name="Cros-Aarteil S."/>
            <person name="Calhoun S."/>
            <person name="Haridas S."/>
            <person name="Kuo A."/>
            <person name="Mondo S."/>
            <person name="Pangilinan J."/>
            <person name="Riley R."/>
            <person name="LaButti K."/>
            <person name="Andreopoulos B."/>
            <person name="Lipzen A."/>
            <person name="Chen C."/>
            <person name="Yanf M."/>
            <person name="Daum C."/>
            <person name="Ng V."/>
            <person name="Clum A."/>
            <person name="Steindorff A."/>
            <person name="Ohm R."/>
            <person name="Martin F."/>
            <person name="Silar P."/>
            <person name="Natvig D."/>
            <person name="Lalanne C."/>
            <person name="Gautier V."/>
            <person name="Ament-velasquez S.L."/>
            <person name="Kruys A."/>
            <person name="Hutchinson M.I."/>
            <person name="Powell A.J."/>
            <person name="Barry K."/>
            <person name="Miller A.N."/>
            <person name="Grigoriev I.V."/>
            <person name="Debuchy R."/>
            <person name="Gladieux P."/>
            <person name="Thoren M.H."/>
            <person name="Johannesson H."/>
        </authorList>
    </citation>
    <scope>NUCLEOTIDE SEQUENCE</scope>
    <source>
        <strain evidence="1">SMH2392-1A</strain>
    </source>
</reference>
<name>A0AA40AL34_9PEZI</name>
<dbReference type="EMBL" id="JAUIRO010000004">
    <property type="protein sequence ID" value="KAK0717812.1"/>
    <property type="molecule type" value="Genomic_DNA"/>
</dbReference>
<evidence type="ECO:0000313" key="2">
    <source>
        <dbReference type="Proteomes" id="UP001172101"/>
    </source>
</evidence>
<protein>
    <submittedName>
        <fullName evidence="1">Uncharacterized protein</fullName>
    </submittedName>
</protein>
<organism evidence="1 2">
    <name type="scientific">Lasiosphaeria miniovina</name>
    <dbReference type="NCBI Taxonomy" id="1954250"/>
    <lineage>
        <taxon>Eukaryota</taxon>
        <taxon>Fungi</taxon>
        <taxon>Dikarya</taxon>
        <taxon>Ascomycota</taxon>
        <taxon>Pezizomycotina</taxon>
        <taxon>Sordariomycetes</taxon>
        <taxon>Sordariomycetidae</taxon>
        <taxon>Sordariales</taxon>
        <taxon>Lasiosphaeriaceae</taxon>
        <taxon>Lasiosphaeria</taxon>
    </lineage>
</organism>
<dbReference type="AlphaFoldDB" id="A0AA40AL34"/>
<sequence>MDTTPVRRRRARTRELLEGEFWLAVEVPTVPSPPASHTMYDEQRLKEGLFYADQTLRNAIKGASPLVSHCMTM</sequence>
<keyword evidence="2" id="KW-1185">Reference proteome</keyword>
<gene>
    <name evidence="1" type="ORF">B0T26DRAFT_710913</name>
</gene>
<dbReference type="RefSeq" id="XP_060296605.1">
    <property type="nucleotide sequence ID" value="XM_060442009.1"/>
</dbReference>
<proteinExistence type="predicted"/>
<accession>A0AA40AL34</accession>
<comment type="caution">
    <text evidence="1">The sequence shown here is derived from an EMBL/GenBank/DDBJ whole genome shotgun (WGS) entry which is preliminary data.</text>
</comment>